<name>A0A1S8T6X5_9CLOT</name>
<dbReference type="EMBL" id="LZZM01000217">
    <property type="protein sequence ID" value="OOM73422.1"/>
    <property type="molecule type" value="Genomic_DNA"/>
</dbReference>
<keyword evidence="1 4" id="KW-0378">Hydrolase</keyword>
<dbReference type="Gene3D" id="2.60.40.1180">
    <property type="entry name" value="Golgi alpha-mannosidase II"/>
    <property type="match status" value="1"/>
</dbReference>
<feature type="domain" description="Glycosyl hydrolase family 13 catalytic" evidence="3">
    <location>
        <begin position="28"/>
        <end position="380"/>
    </location>
</feature>
<evidence type="ECO:0000256" key="1">
    <source>
        <dbReference type="ARBA" id="ARBA00022801"/>
    </source>
</evidence>
<dbReference type="STRING" id="29367.CLPUN_45630"/>
<dbReference type="GO" id="GO:0031216">
    <property type="term" value="F:neopullulanase activity"/>
    <property type="evidence" value="ECO:0007669"/>
    <property type="project" value="UniProtKB-EC"/>
</dbReference>
<keyword evidence="5" id="KW-1185">Reference proteome</keyword>
<dbReference type="InterPro" id="IPR017853">
    <property type="entry name" value="GH"/>
</dbReference>
<dbReference type="InterPro" id="IPR013780">
    <property type="entry name" value="Glyco_hydro_b"/>
</dbReference>
<dbReference type="Proteomes" id="UP000190890">
    <property type="component" value="Unassembled WGS sequence"/>
</dbReference>
<dbReference type="InterPro" id="IPR045857">
    <property type="entry name" value="O16G_dom_2"/>
</dbReference>
<evidence type="ECO:0000256" key="2">
    <source>
        <dbReference type="ARBA" id="ARBA00023295"/>
    </source>
</evidence>
<sequence>MNGKIYNESGIMYIAEGDEVMNSWIRESIFFQFYTLGFCGVLEPSRVYEEKNRLIKIEKWIPHLKEMSVNAIYFAPIFESSYHGYDTKDYYKIDKRLGTNEDFKGLCEKLHKNDMKVVLDGVFNHVGREFWAFKDVQENGKNSRYCSWFANLNFDSRSPMGDEFNYQSWNGCYDLVKLNLRNQEVLDHLLNAVGVWIDEFDIDGLRLDAADSIDLEFFKVIKKFTENKKKDFWLMGEVIHGDYTRWANPDSLDSVTNYECYKGNYSSHNDKNYFEIAYSLNRLFGKGGIYKDLCLYNFADNHDVNRLASVLRNLEHIYNVYALSFTMPGVPSIYYGSEYGIKGVKGQGTDLPLRPELELEKIKEENEKLFELIKKLGKIRCRSEALKYGDYEQVVVKNEQFVFSRTSENDKVYVILNLSDKISHLDFELSFAQGIDLLDKNKAIIKGGKVSIEVPAFSTKIVSESKEEI</sequence>
<dbReference type="CDD" id="cd11353">
    <property type="entry name" value="AmyAc_euk_bac_CMD_like"/>
    <property type="match status" value="1"/>
</dbReference>
<evidence type="ECO:0000259" key="3">
    <source>
        <dbReference type="SMART" id="SM00642"/>
    </source>
</evidence>
<dbReference type="EC" id="3.2.1.135" evidence="4"/>
<dbReference type="Gene3D" id="3.90.400.10">
    <property type="entry name" value="Oligo-1,6-glucosidase, Domain 2"/>
    <property type="match status" value="1"/>
</dbReference>
<comment type="caution">
    <text evidence="4">The sequence shown here is derived from an EMBL/GenBank/DDBJ whole genome shotgun (WGS) entry which is preliminary data.</text>
</comment>
<organism evidence="4 5">
    <name type="scientific">Clostridium puniceum</name>
    <dbReference type="NCBI Taxonomy" id="29367"/>
    <lineage>
        <taxon>Bacteria</taxon>
        <taxon>Bacillati</taxon>
        <taxon>Bacillota</taxon>
        <taxon>Clostridia</taxon>
        <taxon>Eubacteriales</taxon>
        <taxon>Clostridiaceae</taxon>
        <taxon>Clostridium</taxon>
    </lineage>
</organism>
<keyword evidence="2 4" id="KW-0326">Glycosidase</keyword>
<reference evidence="4 5" key="1">
    <citation type="submission" date="2016-05" db="EMBL/GenBank/DDBJ databases">
        <title>Microbial solvent formation.</title>
        <authorList>
            <person name="Poehlein A."/>
            <person name="Montoya Solano J.D."/>
            <person name="Flitsch S."/>
            <person name="Krabben P."/>
            <person name="Duerre P."/>
            <person name="Daniel R."/>
        </authorList>
    </citation>
    <scope>NUCLEOTIDE SEQUENCE [LARGE SCALE GENOMIC DNA]</scope>
    <source>
        <strain evidence="4 5">DSM 2619</strain>
    </source>
</reference>
<evidence type="ECO:0000313" key="4">
    <source>
        <dbReference type="EMBL" id="OOM73422.1"/>
    </source>
</evidence>
<proteinExistence type="predicted"/>
<dbReference type="Gene3D" id="3.20.20.80">
    <property type="entry name" value="Glycosidases"/>
    <property type="match status" value="1"/>
</dbReference>
<accession>A0A1S8T6X5</accession>
<dbReference type="SUPFAM" id="SSF51011">
    <property type="entry name" value="Glycosyl hydrolase domain"/>
    <property type="match status" value="1"/>
</dbReference>
<dbReference type="SMART" id="SM00642">
    <property type="entry name" value="Aamy"/>
    <property type="match status" value="1"/>
</dbReference>
<protein>
    <submittedName>
        <fullName evidence="4">Neopullulanase</fullName>
        <ecNumber evidence="4">3.2.1.135</ecNumber>
    </submittedName>
</protein>
<gene>
    <name evidence="4" type="primary">nplT_2</name>
    <name evidence="4" type="ORF">CLPUN_45630</name>
</gene>
<dbReference type="GO" id="GO:0005975">
    <property type="term" value="P:carbohydrate metabolic process"/>
    <property type="evidence" value="ECO:0007669"/>
    <property type="project" value="InterPro"/>
</dbReference>
<dbReference type="AlphaFoldDB" id="A0A1S8T6X5"/>
<dbReference type="Pfam" id="PF00128">
    <property type="entry name" value="Alpha-amylase"/>
    <property type="match status" value="1"/>
</dbReference>
<dbReference type="InterPro" id="IPR006047">
    <property type="entry name" value="GH13_cat_dom"/>
</dbReference>
<dbReference type="PANTHER" id="PTHR10357">
    <property type="entry name" value="ALPHA-AMYLASE FAMILY MEMBER"/>
    <property type="match status" value="1"/>
</dbReference>
<dbReference type="PANTHER" id="PTHR10357:SF210">
    <property type="entry name" value="MALTODEXTRIN GLUCOSIDASE"/>
    <property type="match status" value="1"/>
</dbReference>
<evidence type="ECO:0000313" key="5">
    <source>
        <dbReference type="Proteomes" id="UP000190890"/>
    </source>
</evidence>
<dbReference type="SUPFAM" id="SSF51445">
    <property type="entry name" value="(Trans)glycosidases"/>
    <property type="match status" value="1"/>
</dbReference>